<protein>
    <submittedName>
        <fullName evidence="3">Uncharacterized protein</fullName>
    </submittedName>
</protein>
<feature type="region of interest" description="Disordered" evidence="2">
    <location>
        <begin position="611"/>
        <end position="630"/>
    </location>
</feature>
<evidence type="ECO:0000256" key="2">
    <source>
        <dbReference type="SAM" id="MobiDB-lite"/>
    </source>
</evidence>
<dbReference type="Proteomes" id="UP001175271">
    <property type="component" value="Unassembled WGS sequence"/>
</dbReference>
<gene>
    <name evidence="3" type="ORF">QR680_009092</name>
</gene>
<dbReference type="Gene3D" id="3.40.50.150">
    <property type="entry name" value="Vaccinia Virus protein VP39"/>
    <property type="match status" value="1"/>
</dbReference>
<name>A0AA39IIZ9_9BILA</name>
<dbReference type="InterPro" id="IPR029063">
    <property type="entry name" value="SAM-dependent_MTases_sf"/>
</dbReference>
<feature type="region of interest" description="Disordered" evidence="2">
    <location>
        <begin position="492"/>
        <end position="516"/>
    </location>
</feature>
<dbReference type="GO" id="GO:0005737">
    <property type="term" value="C:cytoplasm"/>
    <property type="evidence" value="ECO:0007669"/>
    <property type="project" value="TreeGrafter"/>
</dbReference>
<dbReference type="PANTHER" id="PTHR11579:SF9">
    <property type="entry name" value="PROTEIN-L-ISOASPARTATE O-METHYLTRANSFERASE"/>
    <property type="match status" value="1"/>
</dbReference>
<dbReference type="Pfam" id="PF01135">
    <property type="entry name" value="PCMT"/>
    <property type="match status" value="1"/>
</dbReference>
<evidence type="ECO:0000256" key="1">
    <source>
        <dbReference type="ARBA" id="ARBA00005369"/>
    </source>
</evidence>
<accession>A0AA39IIZ9</accession>
<dbReference type="InterPro" id="IPR000682">
    <property type="entry name" value="PCMT"/>
</dbReference>
<dbReference type="PANTHER" id="PTHR11579">
    <property type="entry name" value="PROTEIN-L-ISOASPARTATE O-METHYLTRANSFERASE"/>
    <property type="match status" value="1"/>
</dbReference>
<comment type="similarity">
    <text evidence="1">Belongs to the methyltransferase superfamily. L-isoaspartyl/D-aspartyl protein methyltransferase family.</text>
</comment>
<feature type="compositionally biased region" description="Basic residues" evidence="2">
    <location>
        <begin position="785"/>
        <end position="794"/>
    </location>
</feature>
<dbReference type="SUPFAM" id="SSF53335">
    <property type="entry name" value="S-adenosyl-L-methionine-dependent methyltransferases"/>
    <property type="match status" value="1"/>
</dbReference>
<feature type="region of interest" description="Disordered" evidence="2">
    <location>
        <begin position="529"/>
        <end position="562"/>
    </location>
</feature>
<feature type="region of interest" description="Disordered" evidence="2">
    <location>
        <begin position="678"/>
        <end position="819"/>
    </location>
</feature>
<feature type="compositionally biased region" description="Low complexity" evidence="2">
    <location>
        <begin position="683"/>
        <end position="699"/>
    </location>
</feature>
<feature type="compositionally biased region" description="Basic and acidic residues" evidence="2">
    <location>
        <begin position="616"/>
        <end position="630"/>
    </location>
</feature>
<feature type="compositionally biased region" description="Basic and acidic residues" evidence="2">
    <location>
        <begin position="810"/>
        <end position="819"/>
    </location>
</feature>
<dbReference type="AlphaFoldDB" id="A0AA39IIZ9"/>
<evidence type="ECO:0000313" key="3">
    <source>
        <dbReference type="EMBL" id="KAK0425226.1"/>
    </source>
</evidence>
<reference evidence="3" key="1">
    <citation type="submission" date="2023-06" db="EMBL/GenBank/DDBJ databases">
        <title>Genomic analysis of the entomopathogenic nematode Steinernema hermaphroditum.</title>
        <authorList>
            <person name="Schwarz E.M."/>
            <person name="Heppert J.K."/>
            <person name="Baniya A."/>
            <person name="Schwartz H.T."/>
            <person name="Tan C.-H."/>
            <person name="Antoshechkin I."/>
            <person name="Sternberg P.W."/>
            <person name="Goodrich-Blair H."/>
            <person name="Dillman A.R."/>
        </authorList>
    </citation>
    <scope>NUCLEOTIDE SEQUENCE</scope>
    <source>
        <strain evidence="3">PS9179</strain>
        <tissue evidence="3">Whole animal</tissue>
    </source>
</reference>
<evidence type="ECO:0000313" key="4">
    <source>
        <dbReference type="Proteomes" id="UP001175271"/>
    </source>
</evidence>
<feature type="region of interest" description="Disordered" evidence="2">
    <location>
        <begin position="574"/>
        <end position="597"/>
    </location>
</feature>
<proteinExistence type="inferred from homology"/>
<feature type="compositionally biased region" description="Low complexity" evidence="2">
    <location>
        <begin position="755"/>
        <end position="771"/>
    </location>
</feature>
<feature type="compositionally biased region" description="Acidic residues" evidence="2">
    <location>
        <begin position="726"/>
        <end position="737"/>
    </location>
</feature>
<organism evidence="3 4">
    <name type="scientific">Steinernema hermaphroditum</name>
    <dbReference type="NCBI Taxonomy" id="289476"/>
    <lineage>
        <taxon>Eukaryota</taxon>
        <taxon>Metazoa</taxon>
        <taxon>Ecdysozoa</taxon>
        <taxon>Nematoda</taxon>
        <taxon>Chromadorea</taxon>
        <taxon>Rhabditida</taxon>
        <taxon>Tylenchina</taxon>
        <taxon>Panagrolaimomorpha</taxon>
        <taxon>Strongyloidoidea</taxon>
        <taxon>Steinernematidae</taxon>
        <taxon>Steinernema</taxon>
    </lineage>
</organism>
<sequence length="852" mass="96637">MGLAASTGKDNDEMVDNMIDSELIHQKDVEVAFRLVDRARFFPDDERENAYKDTAWKSKTGGPGRLHISAPCIYANVVEHLQLKRGHSFLNLGSGTGYLNTVVGYLIGTNGCNHGIEMHENIVNYAIERVTETLKTDEFAAFDWCVPQFFCGNALNIDSSCYLRYDRVYCGAAVSEPYQLLLCCLLKVGGVCVMPFQDQLQRITRISEDRFEVRNITSVSFADFQIPTREELQKEQPVLLPEVKQQTLQEQCRDRIRACIREKVLKEVTLKIRQNTSGSSDDYQQPTGNVHVLRLEDRSPPVGGFQDQRPSINVHQRAPAPIPRNADQELEEEAPQHLMAIFGEDVETDANGNAVVVRPQLPQLIQAMNERVIEMGGLHRREERLPDGSARIRPFLPGNAGEATIAFDEEFMVPVRRFVPRQPRQFNMGDPVQREERNRQLVAIRNQIRQNHQNLAREHQRHFEEVMRRNGGRPLPAPPRISMEQAYALFREHPGGGANPEQEGLPGPQAPPRARNRRLPEADIDNGLAAEDVRANEDDLPLFPDEGPPPEEEPEAIDDDRLMRPLDVEALMNLDGSFDQEGTEPVRPPTNEEERELDNRLGAIRDQIRSMRRMRTHEGGRTRAARPVDAEMRERRDELFTDLLRQRREAQRRELEFFGDMSEQMSSIEVPVVRPIITSDVPGSSSSSSSTASSSSGRSSVKRPRSGSESGRETKQQRRSPSTSGNEDEATITEQEEPVERVDVDMEMEQESIHSSVTSAASSSSGSSSTGTERDRDTSFEAVRPRNRTRRFTANRRPVQSENEAPPDTAARDQAHEEQIESVRLFREKFDKYIDDMPLSQKLRRFLKYGLD</sequence>
<dbReference type="EMBL" id="JAUCMV010000001">
    <property type="protein sequence ID" value="KAK0425226.1"/>
    <property type="molecule type" value="Genomic_DNA"/>
</dbReference>
<dbReference type="GO" id="GO:0004719">
    <property type="term" value="F:protein-L-isoaspartate (D-aspartate) O-methyltransferase activity"/>
    <property type="evidence" value="ECO:0007669"/>
    <property type="project" value="InterPro"/>
</dbReference>
<comment type="caution">
    <text evidence="3">The sequence shown here is derived from an EMBL/GenBank/DDBJ whole genome shotgun (WGS) entry which is preliminary data.</text>
</comment>
<keyword evidence="4" id="KW-1185">Reference proteome</keyword>
<feature type="compositionally biased region" description="Acidic residues" evidence="2">
    <location>
        <begin position="548"/>
        <end position="558"/>
    </location>
</feature>